<dbReference type="EMBL" id="VUOB01000005">
    <property type="protein sequence ID" value="KAA2265856.1"/>
    <property type="molecule type" value="Genomic_DNA"/>
</dbReference>
<dbReference type="GO" id="GO:0008610">
    <property type="term" value="P:lipid biosynthetic process"/>
    <property type="evidence" value="ECO:0007669"/>
    <property type="project" value="TreeGrafter"/>
</dbReference>
<reference evidence="4 5" key="1">
    <citation type="submission" date="2019-09" db="EMBL/GenBank/DDBJ databases">
        <title>Goodfellowia gen. nov., a new genus of the Pseudonocardineae related to Actinoalloteichus, containing Goodfellowia coeruleoviolacea gen. nov., comb. nov. gen. nov., comb. nov.</title>
        <authorList>
            <person name="Labeda D."/>
        </authorList>
    </citation>
    <scope>NUCLEOTIDE SEQUENCE [LARGE SCALE GENOMIC DNA]</scope>
    <source>
        <strain evidence="4 5">AN110305</strain>
    </source>
</reference>
<evidence type="ECO:0000313" key="4">
    <source>
        <dbReference type="EMBL" id="KAA2265856.1"/>
    </source>
</evidence>
<dbReference type="Pfam" id="PF00975">
    <property type="entry name" value="Thioesterase"/>
    <property type="match status" value="1"/>
</dbReference>
<dbReference type="InterPro" id="IPR020802">
    <property type="entry name" value="TesA-like"/>
</dbReference>
<dbReference type="AlphaFoldDB" id="A0A5B2XR23"/>
<keyword evidence="5" id="KW-1185">Reference proteome</keyword>
<dbReference type="SUPFAM" id="SSF53474">
    <property type="entry name" value="alpha/beta-Hydrolases"/>
    <property type="match status" value="1"/>
</dbReference>
<feature type="domain" description="Thioesterase TesA-like" evidence="3">
    <location>
        <begin position="23"/>
        <end position="242"/>
    </location>
</feature>
<dbReference type="PANTHER" id="PTHR11487">
    <property type="entry name" value="THIOESTERASE"/>
    <property type="match status" value="1"/>
</dbReference>
<dbReference type="InterPro" id="IPR012223">
    <property type="entry name" value="TEII"/>
</dbReference>
<dbReference type="Proteomes" id="UP000323454">
    <property type="component" value="Unassembled WGS sequence"/>
</dbReference>
<organism evidence="4 5">
    <name type="scientific">Solihabitans fulvus</name>
    <dbReference type="NCBI Taxonomy" id="1892852"/>
    <lineage>
        <taxon>Bacteria</taxon>
        <taxon>Bacillati</taxon>
        <taxon>Actinomycetota</taxon>
        <taxon>Actinomycetes</taxon>
        <taxon>Pseudonocardiales</taxon>
        <taxon>Pseudonocardiaceae</taxon>
        <taxon>Solihabitans</taxon>
    </lineage>
</organism>
<dbReference type="InterPro" id="IPR029058">
    <property type="entry name" value="AB_hydrolase_fold"/>
</dbReference>
<dbReference type="GO" id="GO:0016787">
    <property type="term" value="F:hydrolase activity"/>
    <property type="evidence" value="ECO:0007669"/>
    <property type="project" value="UniProtKB-KW"/>
</dbReference>
<comment type="caution">
    <text evidence="4">The sequence shown here is derived from an EMBL/GenBank/DDBJ whole genome shotgun (WGS) entry which is preliminary data.</text>
</comment>
<gene>
    <name evidence="4" type="ORF">F0L68_04325</name>
</gene>
<sequence length="259" mass="28501">MADPTGTWLRRFAQVCWPWARLVCFPHAGGTASFFHPWRAHLPPDLELYAVQYPGRLDRIGDPCVDNMDVLADAVTAALEPLTDRPLALFGHSLGALVAYEVARRLPARTGRAPLRLFVSGRPAPDRQRPGTTHLASDDVLWSQVTRLGGTRAEVLADRELRRTVLPALRNDYRLAERYQPPVGGPLACPVTALLGDEDTEVNLAEARPWAQTTLAGFSVRVFPGDHFYLTQRLPEVVGEVLRRMTEGAPPRCAGDAGP</sequence>
<protein>
    <submittedName>
        <fullName evidence="4">Thioesterase</fullName>
    </submittedName>
</protein>
<dbReference type="OrthoDB" id="4169718at2"/>
<evidence type="ECO:0000313" key="5">
    <source>
        <dbReference type="Proteomes" id="UP000323454"/>
    </source>
</evidence>
<evidence type="ECO:0000259" key="3">
    <source>
        <dbReference type="SMART" id="SM00824"/>
    </source>
</evidence>
<accession>A0A5B2XR23</accession>
<dbReference type="Gene3D" id="3.40.50.1820">
    <property type="entry name" value="alpha/beta hydrolase"/>
    <property type="match status" value="1"/>
</dbReference>
<dbReference type="InterPro" id="IPR001031">
    <property type="entry name" value="Thioesterase"/>
</dbReference>
<comment type="similarity">
    <text evidence="1">Belongs to the thioesterase family.</text>
</comment>
<dbReference type="PANTHER" id="PTHR11487:SF0">
    <property type="entry name" value="S-ACYL FATTY ACID SYNTHASE THIOESTERASE, MEDIUM CHAIN"/>
    <property type="match status" value="1"/>
</dbReference>
<keyword evidence="2" id="KW-0378">Hydrolase</keyword>
<proteinExistence type="inferred from homology"/>
<name>A0A5B2XR23_9PSEU</name>
<dbReference type="SMART" id="SM00824">
    <property type="entry name" value="PKS_TE"/>
    <property type="match status" value="1"/>
</dbReference>
<evidence type="ECO:0000256" key="1">
    <source>
        <dbReference type="ARBA" id="ARBA00007169"/>
    </source>
</evidence>
<evidence type="ECO:0000256" key="2">
    <source>
        <dbReference type="ARBA" id="ARBA00022801"/>
    </source>
</evidence>
<reference evidence="4 5" key="2">
    <citation type="submission" date="2019-09" db="EMBL/GenBank/DDBJ databases">
        <authorList>
            <person name="Jin C."/>
        </authorList>
    </citation>
    <scope>NUCLEOTIDE SEQUENCE [LARGE SCALE GENOMIC DNA]</scope>
    <source>
        <strain evidence="4 5">AN110305</strain>
    </source>
</reference>